<dbReference type="InterPro" id="IPR006527">
    <property type="entry name" value="F-box-assoc_dom_typ1"/>
</dbReference>
<evidence type="ECO:0000313" key="2">
    <source>
        <dbReference type="EMBL" id="CAL1393662.1"/>
    </source>
</evidence>
<dbReference type="InterPro" id="IPR036047">
    <property type="entry name" value="F-box-like_dom_sf"/>
</dbReference>
<name>A0AAV2F6T1_9ROSI</name>
<evidence type="ECO:0000313" key="3">
    <source>
        <dbReference type="Proteomes" id="UP001497516"/>
    </source>
</evidence>
<keyword evidence="3" id="KW-1185">Reference proteome</keyword>
<dbReference type="SUPFAM" id="SSF81383">
    <property type="entry name" value="F-box domain"/>
    <property type="match status" value="1"/>
</dbReference>
<dbReference type="Proteomes" id="UP001497516">
    <property type="component" value="Chromosome 6"/>
</dbReference>
<protein>
    <recommendedName>
        <fullName evidence="1">F-box domain-containing protein</fullName>
    </recommendedName>
</protein>
<dbReference type="SMART" id="SM00256">
    <property type="entry name" value="FBOX"/>
    <property type="match status" value="1"/>
</dbReference>
<dbReference type="PANTHER" id="PTHR31672:SF13">
    <property type="entry name" value="F-BOX PROTEIN CPR30-LIKE"/>
    <property type="match status" value="1"/>
</dbReference>
<dbReference type="CDD" id="cd22157">
    <property type="entry name" value="F-box_AtFBW1-like"/>
    <property type="match status" value="1"/>
</dbReference>
<sequence length="439" mass="50097">MAGKDKTDSQSQSQSQAHFLTEDILINILLRLPIASCIFQFRCVCRSWRILLSDPQFIRKILFFRNLADQRSLQILIAGGDLDPVSLISKFHYSLHTYDTLRHISAAAALAPELPSTPDKIRDPLSRLTIVGCCDGIFCISDENERSPSEIILWNPTTFETKLLPRSTCPPAPSGTIKGCESIGLGFDPLTGDYKVVRTLKYSGNEEADSDDYYDFGYVCPPATTFKEVYSLKNDSWKRLTDKSCSVGWTPGYVHQDTPRNEKCYWYYSIGDENFYLITFDVSKEVFRKVTVAAPPGKDGCFSQSCFMLKEALVTTFDDFGPLEVWGLMKYQGSYHRRSNDQKRKKKYRPSKSWTKLFTFPHYEWHRNLEAWKEGMFICSRRVTSRHSHDPESKDTDGVFVLDPATREITGDCLETQGRTHSFQAHTYTPTQVSLSVLS</sequence>
<reference evidence="2 3" key="1">
    <citation type="submission" date="2024-04" db="EMBL/GenBank/DDBJ databases">
        <authorList>
            <person name="Fracassetti M."/>
        </authorList>
    </citation>
    <scope>NUCLEOTIDE SEQUENCE [LARGE SCALE GENOMIC DNA]</scope>
</reference>
<dbReference type="EMBL" id="OZ034819">
    <property type="protein sequence ID" value="CAL1393662.1"/>
    <property type="molecule type" value="Genomic_DNA"/>
</dbReference>
<dbReference type="NCBIfam" id="TIGR01640">
    <property type="entry name" value="F_box_assoc_1"/>
    <property type="match status" value="1"/>
</dbReference>
<organism evidence="2 3">
    <name type="scientific">Linum trigynum</name>
    <dbReference type="NCBI Taxonomy" id="586398"/>
    <lineage>
        <taxon>Eukaryota</taxon>
        <taxon>Viridiplantae</taxon>
        <taxon>Streptophyta</taxon>
        <taxon>Embryophyta</taxon>
        <taxon>Tracheophyta</taxon>
        <taxon>Spermatophyta</taxon>
        <taxon>Magnoliopsida</taxon>
        <taxon>eudicotyledons</taxon>
        <taxon>Gunneridae</taxon>
        <taxon>Pentapetalae</taxon>
        <taxon>rosids</taxon>
        <taxon>fabids</taxon>
        <taxon>Malpighiales</taxon>
        <taxon>Linaceae</taxon>
        <taxon>Linum</taxon>
    </lineage>
</organism>
<dbReference type="Pfam" id="PF07734">
    <property type="entry name" value="FBA_1"/>
    <property type="match status" value="1"/>
</dbReference>
<evidence type="ECO:0000259" key="1">
    <source>
        <dbReference type="SMART" id="SM00256"/>
    </source>
</evidence>
<proteinExistence type="predicted"/>
<accession>A0AAV2F6T1</accession>
<gene>
    <name evidence="2" type="ORF">LTRI10_LOCUS34222</name>
</gene>
<dbReference type="PANTHER" id="PTHR31672">
    <property type="entry name" value="BNACNNG10540D PROTEIN"/>
    <property type="match status" value="1"/>
</dbReference>
<dbReference type="InterPro" id="IPR001810">
    <property type="entry name" value="F-box_dom"/>
</dbReference>
<dbReference type="InterPro" id="IPR017451">
    <property type="entry name" value="F-box-assoc_interact_dom"/>
</dbReference>
<dbReference type="Gene3D" id="1.20.1280.50">
    <property type="match status" value="1"/>
</dbReference>
<dbReference type="Pfam" id="PF00646">
    <property type="entry name" value="F-box"/>
    <property type="match status" value="1"/>
</dbReference>
<dbReference type="InterPro" id="IPR050796">
    <property type="entry name" value="SCF_F-box_component"/>
</dbReference>
<feature type="domain" description="F-box" evidence="1">
    <location>
        <begin position="20"/>
        <end position="61"/>
    </location>
</feature>
<dbReference type="AlphaFoldDB" id="A0AAV2F6T1"/>